<evidence type="ECO:0000256" key="2">
    <source>
        <dbReference type="ARBA" id="ARBA00022475"/>
    </source>
</evidence>
<dbReference type="InterPro" id="IPR032816">
    <property type="entry name" value="VTT_dom"/>
</dbReference>
<dbReference type="AlphaFoldDB" id="A0A0D1C070"/>
<evidence type="ECO:0000259" key="7">
    <source>
        <dbReference type="Pfam" id="PF09335"/>
    </source>
</evidence>
<evidence type="ECO:0000256" key="4">
    <source>
        <dbReference type="ARBA" id="ARBA00022989"/>
    </source>
</evidence>
<dbReference type="GO" id="GO:0005886">
    <property type="term" value="C:plasma membrane"/>
    <property type="evidence" value="ECO:0007669"/>
    <property type="project" value="UniProtKB-SubCell"/>
</dbReference>
<feature type="transmembrane region" description="Helical" evidence="6">
    <location>
        <begin position="78"/>
        <end position="103"/>
    </location>
</feature>
<organism evidence="8 9">
    <name type="scientific">Clostridium botulinum B2 450</name>
    <dbReference type="NCBI Taxonomy" id="1379739"/>
    <lineage>
        <taxon>Bacteria</taxon>
        <taxon>Bacillati</taxon>
        <taxon>Bacillota</taxon>
        <taxon>Clostridia</taxon>
        <taxon>Eubacteriales</taxon>
        <taxon>Clostridiaceae</taxon>
        <taxon>Clostridium</taxon>
    </lineage>
</organism>
<feature type="transmembrane region" description="Helical" evidence="6">
    <location>
        <begin position="7"/>
        <end position="25"/>
    </location>
</feature>
<evidence type="ECO:0000256" key="5">
    <source>
        <dbReference type="ARBA" id="ARBA00023136"/>
    </source>
</evidence>
<dbReference type="InterPro" id="IPR015414">
    <property type="entry name" value="TMEM64"/>
</dbReference>
<dbReference type="OrthoDB" id="9812980at2"/>
<dbReference type="PANTHER" id="PTHR12677">
    <property type="entry name" value="GOLGI APPARATUS MEMBRANE PROTEIN TVP38-RELATED"/>
    <property type="match status" value="1"/>
</dbReference>
<evidence type="ECO:0000256" key="3">
    <source>
        <dbReference type="ARBA" id="ARBA00022692"/>
    </source>
</evidence>
<dbReference type="HOGENOM" id="CLU_038944_8_2_9"/>
<dbReference type="PANTHER" id="PTHR12677:SF59">
    <property type="entry name" value="GOLGI APPARATUS MEMBRANE PROTEIN TVP38-RELATED"/>
    <property type="match status" value="1"/>
</dbReference>
<evidence type="ECO:0000256" key="6">
    <source>
        <dbReference type="RuleBase" id="RU366058"/>
    </source>
</evidence>
<dbReference type="Proteomes" id="UP000032250">
    <property type="component" value="Unassembled WGS sequence"/>
</dbReference>
<dbReference type="RefSeq" id="WP_003484566.1">
    <property type="nucleotide sequence ID" value="NZ_JXSU01000007.1"/>
</dbReference>
<evidence type="ECO:0000313" key="9">
    <source>
        <dbReference type="Proteomes" id="UP000032250"/>
    </source>
</evidence>
<evidence type="ECO:0000256" key="1">
    <source>
        <dbReference type="ARBA" id="ARBA00004651"/>
    </source>
</evidence>
<keyword evidence="3 6" id="KW-0812">Transmembrane</keyword>
<keyword evidence="2 6" id="KW-1003">Cell membrane</keyword>
<keyword evidence="4 6" id="KW-1133">Transmembrane helix</keyword>
<reference evidence="8 9" key="1">
    <citation type="submission" date="2014-06" db="EMBL/GenBank/DDBJ databases">
        <title>Genome characterization of distinct group I Clostridium botulinum lineages.</title>
        <authorList>
            <person name="Giordani F."/>
            <person name="Anselmo A."/>
            <person name="Fillo S."/>
            <person name="Palozzi A.M."/>
            <person name="Fortunato A."/>
            <person name="Gentile B."/>
            <person name="Ciammaruconi A."/>
            <person name="Anniballi F."/>
            <person name="De Medici D."/>
            <person name="Lista F."/>
        </authorList>
    </citation>
    <scope>NUCLEOTIDE SEQUENCE [LARGE SCALE GENOMIC DNA]</scope>
    <source>
        <strain evidence="8 9">B2 450</strain>
    </source>
</reference>
<evidence type="ECO:0000313" key="8">
    <source>
        <dbReference type="EMBL" id="KIS24421.1"/>
    </source>
</evidence>
<comment type="subcellular location">
    <subcellularLocation>
        <location evidence="1 6">Cell membrane</location>
        <topology evidence="1 6">Multi-pass membrane protein</topology>
    </subcellularLocation>
</comment>
<sequence length="239" mass="26414">MKKSKKNIIVSIIFVVLLAFLVYFLRNTILAKDVSAVSIKEYVNSYGAIAPIIYIILFTLVPLTLFPDSILAIAGGMAFGMVEGSIYTIIGAVCGASLSFYIARVLGRNVVEKLVKGKGKWFEDGVEKNGFLVVFILRLIPLVPFDIISYGAGLSKIKFKDFILATTVGIIPGILVFINLGDKALNIKSKQFVISIVLLVLLCLVSFIMKKKLSFNKLQKDIIKKGDSYESKEKEEFNN</sequence>
<comment type="similarity">
    <text evidence="6">Belongs to the TVP38/TMEM64 family.</text>
</comment>
<feature type="transmembrane region" description="Helical" evidence="6">
    <location>
        <begin position="45"/>
        <end position="66"/>
    </location>
</feature>
<dbReference type="Pfam" id="PF09335">
    <property type="entry name" value="VTT_dom"/>
    <property type="match status" value="1"/>
</dbReference>
<protein>
    <recommendedName>
        <fullName evidence="6">TVP38/TMEM64 family membrane protein</fullName>
    </recommendedName>
</protein>
<feature type="transmembrane region" description="Helical" evidence="6">
    <location>
        <begin position="192"/>
        <end position="209"/>
    </location>
</feature>
<comment type="caution">
    <text evidence="8">The sequence shown here is derived from an EMBL/GenBank/DDBJ whole genome shotgun (WGS) entry which is preliminary data.</text>
</comment>
<accession>A0A0D1C070</accession>
<feature type="transmembrane region" description="Helical" evidence="6">
    <location>
        <begin position="162"/>
        <end position="180"/>
    </location>
</feature>
<feature type="domain" description="VTT" evidence="7">
    <location>
        <begin position="66"/>
        <end position="182"/>
    </location>
</feature>
<dbReference type="PATRIC" id="fig|1379739.3.peg.2955"/>
<keyword evidence="5 6" id="KW-0472">Membrane</keyword>
<gene>
    <name evidence="8" type="ORF">N495_12850</name>
</gene>
<name>A0A0D1C070_CLOBO</name>
<dbReference type="EMBL" id="JXSU01000007">
    <property type="protein sequence ID" value="KIS24421.1"/>
    <property type="molecule type" value="Genomic_DNA"/>
</dbReference>
<feature type="transmembrane region" description="Helical" evidence="6">
    <location>
        <begin position="130"/>
        <end position="150"/>
    </location>
</feature>
<proteinExistence type="inferred from homology"/>